<proteinExistence type="predicted"/>
<gene>
    <name evidence="2" type="ORF">Q5P01_003012</name>
</gene>
<organism evidence="2 3">
    <name type="scientific">Channa striata</name>
    <name type="common">Snakehead murrel</name>
    <name type="synonym">Ophicephalus striatus</name>
    <dbReference type="NCBI Taxonomy" id="64152"/>
    <lineage>
        <taxon>Eukaryota</taxon>
        <taxon>Metazoa</taxon>
        <taxon>Chordata</taxon>
        <taxon>Craniata</taxon>
        <taxon>Vertebrata</taxon>
        <taxon>Euteleostomi</taxon>
        <taxon>Actinopterygii</taxon>
        <taxon>Neopterygii</taxon>
        <taxon>Teleostei</taxon>
        <taxon>Neoteleostei</taxon>
        <taxon>Acanthomorphata</taxon>
        <taxon>Anabantaria</taxon>
        <taxon>Anabantiformes</taxon>
        <taxon>Channoidei</taxon>
        <taxon>Channidae</taxon>
        <taxon>Channa</taxon>
    </lineage>
</organism>
<evidence type="ECO:0000256" key="1">
    <source>
        <dbReference type="SAM" id="MobiDB-lite"/>
    </source>
</evidence>
<keyword evidence="3" id="KW-1185">Reference proteome</keyword>
<dbReference type="AlphaFoldDB" id="A0AA88T8M9"/>
<accession>A0AA88T8M9</accession>
<dbReference type="Proteomes" id="UP001187415">
    <property type="component" value="Unassembled WGS sequence"/>
</dbReference>
<dbReference type="EMBL" id="JAUPFM010000001">
    <property type="protein sequence ID" value="KAK2863479.1"/>
    <property type="molecule type" value="Genomic_DNA"/>
</dbReference>
<feature type="region of interest" description="Disordered" evidence="1">
    <location>
        <begin position="33"/>
        <end position="113"/>
    </location>
</feature>
<evidence type="ECO:0000313" key="3">
    <source>
        <dbReference type="Proteomes" id="UP001187415"/>
    </source>
</evidence>
<feature type="compositionally biased region" description="Low complexity" evidence="1">
    <location>
        <begin position="73"/>
        <end position="94"/>
    </location>
</feature>
<name>A0AA88T8M9_CHASR</name>
<reference evidence="2" key="1">
    <citation type="submission" date="2023-07" db="EMBL/GenBank/DDBJ databases">
        <title>Chromosome-level Genome Assembly of Striped Snakehead (Channa striata).</title>
        <authorList>
            <person name="Liu H."/>
        </authorList>
    </citation>
    <scope>NUCLEOTIDE SEQUENCE</scope>
    <source>
        <strain evidence="2">Gz</strain>
        <tissue evidence="2">Muscle</tissue>
    </source>
</reference>
<evidence type="ECO:0000313" key="2">
    <source>
        <dbReference type="EMBL" id="KAK2863479.1"/>
    </source>
</evidence>
<sequence>MTIHHVTKSDEGVYKCHISSRGESPPGWIYITGKSASSNAPTSATPPPTTPLLTCGAPLTPIPLPTTGPPSIIPLSTSGAPLTTTPLPTTGPPSHATHLSTAGPPPPTSGAPKSASYSLVFTYSLYSLTIF</sequence>
<feature type="compositionally biased region" description="Pro residues" evidence="1">
    <location>
        <begin position="60"/>
        <end position="72"/>
    </location>
</feature>
<comment type="caution">
    <text evidence="2">The sequence shown here is derived from an EMBL/GenBank/DDBJ whole genome shotgun (WGS) entry which is preliminary data.</text>
</comment>
<protein>
    <submittedName>
        <fullName evidence="2">Uncharacterized protein</fullName>
    </submittedName>
</protein>